<evidence type="ECO:0000313" key="11">
    <source>
        <dbReference type="Proteomes" id="UP000634529"/>
    </source>
</evidence>
<keyword evidence="3 5" id="KW-0521">NADP</keyword>
<dbReference type="InterPro" id="IPR028939">
    <property type="entry name" value="P5C_Rdtase_cat_N"/>
</dbReference>
<evidence type="ECO:0000256" key="7">
    <source>
        <dbReference type="RuleBase" id="RU003903"/>
    </source>
</evidence>
<keyword evidence="4 5" id="KW-0560">Oxidoreductase</keyword>
<dbReference type="InterPro" id="IPR000304">
    <property type="entry name" value="Pyrroline-COOH_reductase"/>
</dbReference>
<organism evidence="10 11">
    <name type="scientific">Paenibacillus arenosi</name>
    <dbReference type="NCBI Taxonomy" id="2774142"/>
    <lineage>
        <taxon>Bacteria</taxon>
        <taxon>Bacillati</taxon>
        <taxon>Bacillota</taxon>
        <taxon>Bacilli</taxon>
        <taxon>Bacillales</taxon>
        <taxon>Paenibacillaceae</taxon>
        <taxon>Paenibacillus</taxon>
    </lineage>
</organism>
<dbReference type="InterPro" id="IPR029036">
    <property type="entry name" value="P5CR_dimer"/>
</dbReference>
<dbReference type="HAMAP" id="MF_01925">
    <property type="entry name" value="P5C_reductase"/>
    <property type="match status" value="1"/>
</dbReference>
<keyword evidence="5 7" id="KW-0028">Amino-acid biosynthesis</keyword>
<dbReference type="InterPro" id="IPR053790">
    <property type="entry name" value="P5CR-like_CS"/>
</dbReference>
<dbReference type="InterPro" id="IPR008927">
    <property type="entry name" value="6-PGluconate_DH-like_C_sf"/>
</dbReference>
<dbReference type="PANTHER" id="PTHR11645">
    <property type="entry name" value="PYRROLINE-5-CARBOXYLATE REDUCTASE"/>
    <property type="match status" value="1"/>
</dbReference>
<name>A0ABR9ATX6_9BACL</name>
<keyword evidence="2 5" id="KW-0641">Proline biosynthesis</keyword>
<dbReference type="Gene3D" id="3.40.50.720">
    <property type="entry name" value="NAD(P)-binding Rossmann-like Domain"/>
    <property type="match status" value="1"/>
</dbReference>
<evidence type="ECO:0000259" key="8">
    <source>
        <dbReference type="Pfam" id="PF03807"/>
    </source>
</evidence>
<dbReference type="RefSeq" id="WP_192023983.1">
    <property type="nucleotide sequence ID" value="NZ_JACYTN010000002.1"/>
</dbReference>
<dbReference type="PROSITE" id="PS00521">
    <property type="entry name" value="P5CR"/>
    <property type="match status" value="1"/>
</dbReference>
<comment type="function">
    <text evidence="5">Catalyzes the reduction of 1-pyrroline-5-carboxylate (PCA) to L-proline.</text>
</comment>
<accession>A0ABR9ATX6</accession>
<comment type="caution">
    <text evidence="10">The sequence shown here is derived from an EMBL/GenBank/DDBJ whole genome shotgun (WGS) entry which is preliminary data.</text>
</comment>
<dbReference type="NCBIfam" id="TIGR00112">
    <property type="entry name" value="proC"/>
    <property type="match status" value="1"/>
</dbReference>
<dbReference type="InterPro" id="IPR036291">
    <property type="entry name" value="NAD(P)-bd_dom_sf"/>
</dbReference>
<dbReference type="PIRSF" id="PIRSF000193">
    <property type="entry name" value="Pyrrol-5-carb_rd"/>
    <property type="match status" value="1"/>
</dbReference>
<keyword evidence="5" id="KW-0963">Cytoplasm</keyword>
<comment type="similarity">
    <text evidence="1 5 7">Belongs to the pyrroline-5-carboxylate reductase family.</text>
</comment>
<dbReference type="Proteomes" id="UP000634529">
    <property type="component" value="Unassembled WGS sequence"/>
</dbReference>
<sequence length="290" mass="31343">MNQSTVNATTNNKSLTYCFFGAGSQAEAIVRGMLNQSITAPNQIQMINRSNQERLAELRQRYHIQADNDIDTKRRWLSEADIIILAMKPKDVRDACHELRSLLREDCLVISVIAGLSIDSLQRMLGSVAVVRTMPNTSSTIGLGATGVSYSSEVTAEQREIAINLLQAIGIIAEVEEVSIDAITGVSGSGPAYVYYLMEAMIEAGIQEGLEPEQAHDLVVQTVRGAAEMVRLTGESPAELRRKVCSPGGATLAALTVMDQNGVGKAVKSAVNRARTRAAEMGEEIGREIH</sequence>
<comment type="catalytic activity">
    <reaction evidence="5 7">
        <text>L-proline + NADP(+) = (S)-1-pyrroline-5-carboxylate + NADPH + 2 H(+)</text>
        <dbReference type="Rhea" id="RHEA:14109"/>
        <dbReference type="ChEBI" id="CHEBI:15378"/>
        <dbReference type="ChEBI" id="CHEBI:17388"/>
        <dbReference type="ChEBI" id="CHEBI:57783"/>
        <dbReference type="ChEBI" id="CHEBI:58349"/>
        <dbReference type="ChEBI" id="CHEBI:60039"/>
        <dbReference type="EC" id="1.5.1.2"/>
    </reaction>
</comment>
<gene>
    <name evidence="5" type="primary">proC</name>
    <name evidence="10" type="ORF">IFO66_04535</name>
</gene>
<feature type="domain" description="Pyrroline-5-carboxylate reductase dimerisation" evidence="9">
    <location>
        <begin position="178"/>
        <end position="281"/>
    </location>
</feature>
<dbReference type="SUPFAM" id="SSF51735">
    <property type="entry name" value="NAD(P)-binding Rossmann-fold domains"/>
    <property type="match status" value="1"/>
</dbReference>
<reference evidence="10 11" key="1">
    <citation type="submission" date="2020-09" db="EMBL/GenBank/DDBJ databases">
        <title>Paenibacillus sp. CAU 1523 isolated from sand of Haeundae Beach.</title>
        <authorList>
            <person name="Kim W."/>
        </authorList>
    </citation>
    <scope>NUCLEOTIDE SEQUENCE [LARGE SCALE GENOMIC DNA]</scope>
    <source>
        <strain evidence="10 11">CAU 1523</strain>
    </source>
</reference>
<evidence type="ECO:0000313" key="10">
    <source>
        <dbReference type="EMBL" id="MBD8497566.1"/>
    </source>
</evidence>
<evidence type="ECO:0000256" key="6">
    <source>
        <dbReference type="NCBIfam" id="TIGR00112"/>
    </source>
</evidence>
<comment type="subcellular location">
    <subcellularLocation>
        <location evidence="5">Cytoplasm</location>
    </subcellularLocation>
</comment>
<evidence type="ECO:0000256" key="2">
    <source>
        <dbReference type="ARBA" id="ARBA00022650"/>
    </source>
</evidence>
<keyword evidence="11" id="KW-1185">Reference proteome</keyword>
<dbReference type="Gene3D" id="1.10.3730.10">
    <property type="entry name" value="ProC C-terminal domain-like"/>
    <property type="match status" value="1"/>
</dbReference>
<comment type="catalytic activity">
    <reaction evidence="5">
        <text>L-proline + NAD(+) = (S)-1-pyrroline-5-carboxylate + NADH + 2 H(+)</text>
        <dbReference type="Rhea" id="RHEA:14105"/>
        <dbReference type="ChEBI" id="CHEBI:15378"/>
        <dbReference type="ChEBI" id="CHEBI:17388"/>
        <dbReference type="ChEBI" id="CHEBI:57540"/>
        <dbReference type="ChEBI" id="CHEBI:57945"/>
        <dbReference type="ChEBI" id="CHEBI:60039"/>
        <dbReference type="EC" id="1.5.1.2"/>
    </reaction>
</comment>
<dbReference type="Pfam" id="PF14748">
    <property type="entry name" value="P5CR_dimer"/>
    <property type="match status" value="1"/>
</dbReference>
<evidence type="ECO:0000256" key="1">
    <source>
        <dbReference type="ARBA" id="ARBA00005525"/>
    </source>
</evidence>
<proteinExistence type="inferred from homology"/>
<dbReference type="EC" id="1.5.1.2" evidence="5 6"/>
<evidence type="ECO:0000259" key="9">
    <source>
        <dbReference type="Pfam" id="PF14748"/>
    </source>
</evidence>
<evidence type="ECO:0000256" key="3">
    <source>
        <dbReference type="ARBA" id="ARBA00022857"/>
    </source>
</evidence>
<evidence type="ECO:0000256" key="4">
    <source>
        <dbReference type="ARBA" id="ARBA00023002"/>
    </source>
</evidence>
<evidence type="ECO:0000256" key="5">
    <source>
        <dbReference type="HAMAP-Rule" id="MF_01925"/>
    </source>
</evidence>
<dbReference type="SUPFAM" id="SSF48179">
    <property type="entry name" value="6-phosphogluconate dehydrogenase C-terminal domain-like"/>
    <property type="match status" value="1"/>
</dbReference>
<dbReference type="GO" id="GO:0004735">
    <property type="term" value="F:pyrroline-5-carboxylate reductase activity"/>
    <property type="evidence" value="ECO:0007669"/>
    <property type="project" value="UniProtKB-EC"/>
</dbReference>
<protein>
    <recommendedName>
        <fullName evidence="5 6">Pyrroline-5-carboxylate reductase</fullName>
        <shortName evidence="5">P5C reductase</shortName>
        <shortName evidence="5">P5CR</shortName>
        <ecNumber evidence="5 6">1.5.1.2</ecNumber>
    </recommendedName>
    <alternativeName>
        <fullName evidence="5">PCA reductase</fullName>
    </alternativeName>
</protein>
<comment type="pathway">
    <text evidence="5 7">Amino-acid biosynthesis; L-proline biosynthesis; L-proline from L-glutamate 5-semialdehyde: step 1/1.</text>
</comment>
<dbReference type="Pfam" id="PF03807">
    <property type="entry name" value="F420_oxidored"/>
    <property type="match status" value="1"/>
</dbReference>
<feature type="domain" description="Pyrroline-5-carboxylate reductase catalytic N-terminal" evidence="8">
    <location>
        <begin position="17"/>
        <end position="115"/>
    </location>
</feature>
<dbReference type="EMBL" id="JACYTN010000002">
    <property type="protein sequence ID" value="MBD8497566.1"/>
    <property type="molecule type" value="Genomic_DNA"/>
</dbReference>
<dbReference type="PANTHER" id="PTHR11645:SF0">
    <property type="entry name" value="PYRROLINE-5-CARBOXYLATE REDUCTASE 3"/>
    <property type="match status" value="1"/>
</dbReference>